<dbReference type="EMBL" id="RZYA01000030">
    <property type="protein sequence ID" value="RVU15879.1"/>
    <property type="molecule type" value="Genomic_DNA"/>
</dbReference>
<proteinExistence type="predicted"/>
<comment type="caution">
    <text evidence="2">The sequence shown here is derived from an EMBL/GenBank/DDBJ whole genome shotgun (WGS) entry which is preliminary data.</text>
</comment>
<reference evidence="2 3" key="1">
    <citation type="submission" date="2019-01" db="EMBL/GenBank/DDBJ databases">
        <title>Genome sequences of Streptomyces and Rhizobium isolates collected from root and soil.</title>
        <authorList>
            <person name="Chhettri S."/>
            <person name="Sevigny J.L."/>
            <person name="Sen A."/>
            <person name="Ennis N."/>
            <person name="Tisa L."/>
        </authorList>
    </citation>
    <scope>NUCLEOTIDE SEQUENCE [LARGE SCALE GENOMIC DNA]</scope>
    <source>
        <strain evidence="2 3">San01</strain>
    </source>
</reference>
<keyword evidence="3" id="KW-1185">Reference proteome</keyword>
<feature type="compositionally biased region" description="Basic residues" evidence="1">
    <location>
        <begin position="66"/>
        <end position="76"/>
    </location>
</feature>
<dbReference type="AlphaFoldDB" id="A0A3S2V6W9"/>
<dbReference type="PROSITE" id="PS51318">
    <property type="entry name" value="TAT"/>
    <property type="match status" value="1"/>
</dbReference>
<dbReference type="Proteomes" id="UP000283128">
    <property type="component" value="Unassembled WGS sequence"/>
</dbReference>
<gene>
    <name evidence="2" type="ORF">EOT10_37815</name>
</gene>
<evidence type="ECO:0000313" key="3">
    <source>
        <dbReference type="Proteomes" id="UP000283128"/>
    </source>
</evidence>
<accession>A0A3S2V6W9</accession>
<evidence type="ECO:0000313" key="2">
    <source>
        <dbReference type="EMBL" id="RVU15879.1"/>
    </source>
</evidence>
<feature type="compositionally biased region" description="Low complexity" evidence="1">
    <location>
        <begin position="34"/>
        <end position="65"/>
    </location>
</feature>
<organism evidence="2 3">
    <name type="scientific">Streptomyces antnestii</name>
    <dbReference type="NCBI Taxonomy" id="2494256"/>
    <lineage>
        <taxon>Bacteria</taxon>
        <taxon>Bacillati</taxon>
        <taxon>Actinomycetota</taxon>
        <taxon>Actinomycetes</taxon>
        <taxon>Kitasatosporales</taxon>
        <taxon>Streptomycetaceae</taxon>
        <taxon>Streptomyces</taxon>
    </lineage>
</organism>
<protein>
    <submittedName>
        <fullName evidence="2">Uncharacterized protein</fullName>
    </submittedName>
</protein>
<name>A0A3S2V6W9_9ACTN</name>
<evidence type="ECO:0000256" key="1">
    <source>
        <dbReference type="SAM" id="MobiDB-lite"/>
    </source>
</evidence>
<sequence>MSSGAATPADARDGISRRLFGGLVGGGALTAVAAPAAAASGTTETGTTVSGTTTSGPMRRPAGNRAVRRRGRGRGG</sequence>
<dbReference type="InterPro" id="IPR006311">
    <property type="entry name" value="TAT_signal"/>
</dbReference>
<feature type="region of interest" description="Disordered" evidence="1">
    <location>
        <begin position="34"/>
        <end position="76"/>
    </location>
</feature>